<feature type="domain" description="Mga helix-turn-helix" evidence="1">
    <location>
        <begin position="93"/>
        <end position="174"/>
    </location>
</feature>
<evidence type="ECO:0000313" key="2">
    <source>
        <dbReference type="EMBL" id="GEU14155.1"/>
    </source>
</evidence>
<reference evidence="2" key="2">
    <citation type="submission" date="2019-12" db="EMBL/GenBank/DDBJ databases">
        <authorList>
            <person name="Hoang T.H.H."/>
            <person name="Okutani A."/>
        </authorList>
    </citation>
    <scope>NUCLEOTIDE SEQUENCE</scope>
    <source>
        <strain evidence="2">QuyetLC</strain>
    </source>
</reference>
<dbReference type="EMBL" id="BLEY01000027">
    <property type="protein sequence ID" value="GEU14155.1"/>
    <property type="molecule type" value="Genomic_DNA"/>
</dbReference>
<accession>A0A640MK78</accession>
<gene>
    <name evidence="2" type="ORF">QuyetLC_26640</name>
</gene>
<name>A0A640MK78_BACAN</name>
<proteinExistence type="predicted"/>
<comment type="caution">
    <text evidence="2">The sequence shown here is derived from an EMBL/GenBank/DDBJ whole genome shotgun (WGS) entry which is preliminary data.</text>
</comment>
<dbReference type="Pfam" id="PF05043">
    <property type="entry name" value="Mga"/>
    <property type="match status" value="1"/>
</dbReference>
<dbReference type="AlphaFoldDB" id="A0A640MK78"/>
<protein>
    <recommendedName>
        <fullName evidence="1">Mga helix-turn-helix domain-containing protein</fullName>
    </recommendedName>
</protein>
<reference evidence="2" key="1">
    <citation type="submission" date="2019-12" db="EMBL/GenBank/DDBJ databases">
        <title>Epidemiological and comparative genomic analysis of Bacillus anthracis isolated from northern Vietnam.</title>
        <authorList>
            <person name="Hoang T.T.H."/>
            <person name="Dang D.A."/>
            <person name="Pham M.H."/>
            <person name="Luong M.H."/>
            <person name="Tran N.D."/>
            <person name="Nguyen T.H."/>
            <person name="Nguyen T.T."/>
            <person name="Inoue S."/>
            <person name="Morikawa S."/>
            <person name="Okutani A."/>
        </authorList>
    </citation>
    <scope>NUCLEOTIDE SEQUENCE</scope>
    <source>
        <strain evidence="2">QuyetLC</strain>
    </source>
</reference>
<sequence length="497" mass="58524">MIPTELADFFLTKSQLQKLYILKQLETKIVLFSELEEQLNISKRKIKELVSSLSEEILSAPKNYTFTVTMDKEKIHFSKNIEAGEYVKLKNDFRGKYLSESSLFQVLLFVLEKRVFSVLNMANELSYSESYAYKLFGKLKQFLYFMDLDIHITKKNETLLHLTGDESSIRILHYLIISVASKGNQWLFKTITEKEILSTQAYIKSERYEKLSPIGKSRVNYILAVYELALKNGYKLSEMDSEVIALGDAIIKEKEINLYLKYLKKEVVDSETQLHEELIHLAFIINYFTQEIRIEKEKITLGKYLYSLKENSIVKDCIKVLNMIMERYSLPKNSYFLLLYSLCNRLVVIHYLGLFKFMPLYKFHTIIGQVERYVENCLDTGLDSYKKFPSFNKIKYSFTQIITGHLLLLLPAQQKVYVEFFHRPEYKSIVENAIKHNYNDEVINITNDYSKADIIISDTYGYDKSKFFYFRDVFDQDSWGKLGLYLNQVISKEIIER</sequence>
<organism evidence="2">
    <name type="scientific">Bacillus anthracis</name>
    <name type="common">anthrax bacterium</name>
    <dbReference type="NCBI Taxonomy" id="1392"/>
    <lineage>
        <taxon>Bacteria</taxon>
        <taxon>Bacillati</taxon>
        <taxon>Bacillota</taxon>
        <taxon>Bacilli</taxon>
        <taxon>Bacillales</taxon>
        <taxon>Bacillaceae</taxon>
        <taxon>Bacillus</taxon>
        <taxon>Bacillus cereus group</taxon>
    </lineage>
</organism>
<dbReference type="InterPro" id="IPR007737">
    <property type="entry name" value="Mga_HTH"/>
</dbReference>
<evidence type="ECO:0000259" key="1">
    <source>
        <dbReference type="Pfam" id="PF05043"/>
    </source>
</evidence>